<dbReference type="EMBL" id="GU943115">
    <property type="protein sequence ID" value="ADD96023.1"/>
    <property type="molecule type" value="Genomic_DNA"/>
</dbReference>
<proteinExistence type="predicted"/>
<dbReference type="AlphaFoldDB" id="D6PJX2"/>
<protein>
    <submittedName>
        <fullName evidence="1">Uncharacterized protein</fullName>
    </submittedName>
</protein>
<accession>D6PJX2</accession>
<evidence type="ECO:0000313" key="1">
    <source>
        <dbReference type="EMBL" id="ADD96023.1"/>
    </source>
</evidence>
<organism evidence="1">
    <name type="scientific">uncultured organism MedDCM-OCT-S04-C16</name>
    <dbReference type="NCBI Taxonomy" id="743610"/>
    <lineage>
        <taxon>unclassified sequences</taxon>
        <taxon>environmental samples</taxon>
    </lineage>
</organism>
<sequence length="354" mass="38367">MGMYAPDMPKPQSYAQQIGDTLETQIELAPDKYAAEASDEYGRPAYAQLDLRILRETMMGKDGQPGLLELYENEVMPRLGQAEANARRVAREADISDVEDLGVRASEAFKAANPEQAALMDELNAQAMSELSSGASLPPALAREMEQQVRSAQAARGMGFGMADVGQEALVKGLQAEQLQRRRQGFAQQIAGMNAANTQDPFMAILGRPGVNVNQAGMIAGQGQGMNPGNVFNPESAYAGSLYANNFNAASNAAIAAANNRTELAGAGLGAAGDLGGSWMMASALCWVAREVYGEDNPQWICFRRWLLSKAPNWLLNLYKKHGEKFAGWLSKNEWLKPAVRKFMDSRIKSLEIA</sequence>
<reference evidence="1" key="1">
    <citation type="journal article" date="2010" name="ISME J.">
        <title>Metagenome of the Mediterranean deep chlorophyll maximum studied by direct and fosmid library 454 pyrosequencing.</title>
        <authorList>
            <person name="Ghai R."/>
            <person name="Martin-Cuadrado A.B."/>
            <person name="Molto A.G."/>
            <person name="Heredia I.G."/>
            <person name="Cabrera R."/>
            <person name="Martin J."/>
            <person name="Verdu M."/>
            <person name="Deschamps P."/>
            <person name="Moreira D."/>
            <person name="Lopez-Garcia P."/>
            <person name="Mira A."/>
            <person name="Rodriguez-Valera F."/>
        </authorList>
    </citation>
    <scope>NUCLEOTIDE SEQUENCE</scope>
</reference>
<name>D6PJX2_9ZZZZ</name>